<dbReference type="InterPro" id="IPR013321">
    <property type="entry name" value="Arc_rbn_hlx_hlx"/>
</dbReference>
<dbReference type="Gene3D" id="1.10.1220.10">
    <property type="entry name" value="Met repressor-like"/>
    <property type="match status" value="1"/>
</dbReference>
<reference evidence="1 2" key="1">
    <citation type="submission" date="2016-10" db="EMBL/GenBank/DDBJ databases">
        <authorList>
            <person name="de Groot N.N."/>
        </authorList>
    </citation>
    <scope>NUCLEOTIDE SEQUENCE [LARGE SCALE GENOMIC DNA]</scope>
    <source>
        <strain evidence="2">P4B,CCM 7963,CECT 7998,DSM 25260,IBRC-M 10614,KCTC 13821</strain>
    </source>
</reference>
<evidence type="ECO:0000313" key="1">
    <source>
        <dbReference type="EMBL" id="SDH43519.1"/>
    </source>
</evidence>
<accession>A0A1G8CDS1</accession>
<name>A0A1G8CDS1_9BACI</name>
<dbReference type="AlphaFoldDB" id="A0A1G8CDS1"/>
<keyword evidence="2" id="KW-1185">Reference proteome</keyword>
<proteinExistence type="predicted"/>
<protein>
    <submittedName>
        <fullName evidence="1">CopG family transcriptional regulator / antitoxin EndoAI</fullName>
    </submittedName>
</protein>
<evidence type="ECO:0000313" key="2">
    <source>
        <dbReference type="Proteomes" id="UP000199017"/>
    </source>
</evidence>
<dbReference type="GO" id="GO:0006355">
    <property type="term" value="P:regulation of DNA-templated transcription"/>
    <property type="evidence" value="ECO:0007669"/>
    <property type="project" value="InterPro"/>
</dbReference>
<dbReference type="STRING" id="930129.SAMN05216352_101282"/>
<organism evidence="1 2">
    <name type="scientific">Alteribacillus bidgolensis</name>
    <dbReference type="NCBI Taxonomy" id="930129"/>
    <lineage>
        <taxon>Bacteria</taxon>
        <taxon>Bacillati</taxon>
        <taxon>Bacillota</taxon>
        <taxon>Bacilli</taxon>
        <taxon>Bacillales</taxon>
        <taxon>Bacillaceae</taxon>
        <taxon>Alteribacillus</taxon>
    </lineage>
</organism>
<gene>
    <name evidence="1" type="ORF">SAMN05216352_101282</name>
</gene>
<dbReference type="Proteomes" id="UP000199017">
    <property type="component" value="Unassembled WGS sequence"/>
</dbReference>
<sequence length="94" mass="11069">MGGRPGMSQFQQIALELPEEIYSEIEHLTEEEKNSFFRNVLQEQIEQRKTSDLENQMKQGYLEMAQINMELCKEFEIAEEEALRTGERLIVSKE</sequence>
<dbReference type="EMBL" id="FNDU01000001">
    <property type="protein sequence ID" value="SDH43519.1"/>
    <property type="molecule type" value="Genomic_DNA"/>
</dbReference>